<comment type="caution">
    <text evidence="2">The sequence shown here is derived from an EMBL/GenBank/DDBJ whole genome shotgun (WGS) entry which is preliminary data.</text>
</comment>
<reference evidence="2" key="1">
    <citation type="submission" date="2022-06" db="EMBL/GenBank/DDBJ databases">
        <title>Draft genome sequence of Streptomyces sp. RB6PN25 isolated from peat swamp forest in Thailand.</title>
        <authorList>
            <person name="Duangmal K."/>
            <person name="Klaysubun C."/>
        </authorList>
    </citation>
    <scope>NUCLEOTIDE SEQUENCE</scope>
    <source>
        <strain evidence="2">RB6PN25</strain>
    </source>
</reference>
<proteinExistence type="predicted"/>
<sequence>MAARKTTRRALTEPAAPPAPDPCPVCKGAGEVANTVRVGRRHRVVGQQSGFCLACFGTGEAPAT</sequence>
<protein>
    <recommendedName>
        <fullName evidence="4">Small CPxCG-related zinc finger protein</fullName>
    </recommendedName>
</protein>
<organism evidence="2 3">
    <name type="scientific">Streptomyces humicola</name>
    <dbReference type="NCBI Taxonomy" id="2953240"/>
    <lineage>
        <taxon>Bacteria</taxon>
        <taxon>Bacillati</taxon>
        <taxon>Actinomycetota</taxon>
        <taxon>Actinomycetes</taxon>
        <taxon>Kitasatosporales</taxon>
        <taxon>Streptomycetaceae</taxon>
        <taxon>Streptomyces</taxon>
    </lineage>
</organism>
<evidence type="ECO:0000256" key="1">
    <source>
        <dbReference type="SAM" id="MobiDB-lite"/>
    </source>
</evidence>
<feature type="region of interest" description="Disordered" evidence="1">
    <location>
        <begin position="1"/>
        <end position="23"/>
    </location>
</feature>
<dbReference type="RefSeq" id="WP_255920217.1">
    <property type="nucleotide sequence ID" value="NZ_JANFNG010000007.1"/>
</dbReference>
<dbReference type="Proteomes" id="UP001057702">
    <property type="component" value="Unassembled WGS sequence"/>
</dbReference>
<dbReference type="EMBL" id="JANFNG010000007">
    <property type="protein sequence ID" value="MCQ4081309.1"/>
    <property type="molecule type" value="Genomic_DNA"/>
</dbReference>
<evidence type="ECO:0000313" key="3">
    <source>
        <dbReference type="Proteomes" id="UP001057702"/>
    </source>
</evidence>
<name>A0ABT1PUG6_9ACTN</name>
<accession>A0ABT1PUG6</accession>
<evidence type="ECO:0008006" key="4">
    <source>
        <dbReference type="Google" id="ProtNLM"/>
    </source>
</evidence>
<gene>
    <name evidence="2" type="ORF">NGB36_12030</name>
</gene>
<evidence type="ECO:0000313" key="2">
    <source>
        <dbReference type="EMBL" id="MCQ4081309.1"/>
    </source>
</evidence>
<keyword evidence="3" id="KW-1185">Reference proteome</keyword>